<dbReference type="InterPro" id="IPR053136">
    <property type="entry name" value="UTP_pyrophosphatase-like"/>
</dbReference>
<evidence type="ECO:0000259" key="1">
    <source>
        <dbReference type="Pfam" id="PF01863"/>
    </source>
</evidence>
<feature type="domain" description="YgjP-like metallopeptidase" evidence="1">
    <location>
        <begin position="24"/>
        <end position="230"/>
    </location>
</feature>
<comment type="caution">
    <text evidence="2">The sequence shown here is derived from an EMBL/GenBank/DDBJ whole genome shotgun (WGS) entry which is preliminary data.</text>
</comment>
<dbReference type="Gene3D" id="3.30.2010.10">
    <property type="entry name" value="Metalloproteases ('zincins'), catalytic domain"/>
    <property type="match status" value="1"/>
</dbReference>
<dbReference type="RefSeq" id="WP_188857256.1">
    <property type="nucleotide sequence ID" value="NZ_BMLT01000001.1"/>
</dbReference>
<accession>A0A917Z681</accession>
<dbReference type="InterPro" id="IPR002725">
    <property type="entry name" value="YgjP-like_metallopeptidase"/>
</dbReference>
<reference evidence="2 3" key="1">
    <citation type="journal article" date="2014" name="Int. J. Syst. Evol. Microbiol.">
        <title>Complete genome sequence of Corynebacterium casei LMG S-19264T (=DSM 44701T), isolated from a smear-ripened cheese.</title>
        <authorList>
            <consortium name="US DOE Joint Genome Institute (JGI-PGF)"/>
            <person name="Walter F."/>
            <person name="Albersmeier A."/>
            <person name="Kalinowski J."/>
            <person name="Ruckert C."/>
        </authorList>
    </citation>
    <scope>NUCLEOTIDE SEQUENCE [LARGE SCALE GENOMIC DNA]</scope>
    <source>
        <strain evidence="2 3">CGMCC 1.7286</strain>
    </source>
</reference>
<evidence type="ECO:0000313" key="2">
    <source>
        <dbReference type="EMBL" id="GGO75565.1"/>
    </source>
</evidence>
<sequence length="237" mass="28222">MSSSQHEAPLPFDYRVVRSRRRRTAAILIKNDRVEVRVPHWVGNDWIAAFVHERRDWIATRLSRVLLQRELHRPEVRDGGLVPYRGRELRLRLCAGNSSTCRVIDDRLEVRLSQRIRRSAEQVADELVRDWLQARAREVLPERLQQLSRETGLVPTGVSVRGFRRRWGSCDNRGGIALNWRLILAEPQAADYVLIHELCHLRHFDHSPRFWQLVGRHCPEHRQWQDYLRERGCWLEW</sequence>
<protein>
    <recommendedName>
        <fullName evidence="1">YgjP-like metallopeptidase domain-containing protein</fullName>
    </recommendedName>
</protein>
<dbReference type="EMBL" id="BMLT01000001">
    <property type="protein sequence ID" value="GGO75565.1"/>
    <property type="molecule type" value="Genomic_DNA"/>
</dbReference>
<dbReference type="Proteomes" id="UP000599578">
    <property type="component" value="Unassembled WGS sequence"/>
</dbReference>
<dbReference type="Pfam" id="PF01863">
    <property type="entry name" value="YgjP-like"/>
    <property type="match status" value="1"/>
</dbReference>
<proteinExistence type="predicted"/>
<dbReference type="PANTHER" id="PTHR30399:SF1">
    <property type="entry name" value="UTP PYROPHOSPHATASE"/>
    <property type="match status" value="1"/>
</dbReference>
<keyword evidence="3" id="KW-1185">Reference proteome</keyword>
<dbReference type="CDD" id="cd07344">
    <property type="entry name" value="M48_yhfN_like"/>
    <property type="match status" value="1"/>
</dbReference>
<dbReference type="AlphaFoldDB" id="A0A917Z681"/>
<gene>
    <name evidence="2" type="ORF">GCM10011348_00650</name>
</gene>
<name>A0A917Z681_9GAMM</name>
<evidence type="ECO:0000313" key="3">
    <source>
        <dbReference type="Proteomes" id="UP000599578"/>
    </source>
</evidence>
<dbReference type="PANTHER" id="PTHR30399">
    <property type="entry name" value="UNCHARACTERIZED PROTEIN YGJP"/>
    <property type="match status" value="1"/>
</dbReference>
<organism evidence="2 3">
    <name type="scientific">Marinobacterium nitratireducens</name>
    <dbReference type="NCBI Taxonomy" id="518897"/>
    <lineage>
        <taxon>Bacteria</taxon>
        <taxon>Pseudomonadati</taxon>
        <taxon>Pseudomonadota</taxon>
        <taxon>Gammaproteobacteria</taxon>
        <taxon>Oceanospirillales</taxon>
        <taxon>Oceanospirillaceae</taxon>
        <taxon>Marinobacterium</taxon>
    </lineage>
</organism>